<keyword evidence="7 10" id="KW-0472">Membrane</keyword>
<dbReference type="GO" id="GO:0044780">
    <property type="term" value="P:bacterial-type flagellum assembly"/>
    <property type="evidence" value="ECO:0007669"/>
    <property type="project" value="UniProtKB-UniRule"/>
</dbReference>
<organism evidence="11 13">
    <name type="scientific">Treponema phagedenis</name>
    <dbReference type="NCBI Taxonomy" id="162"/>
    <lineage>
        <taxon>Bacteria</taxon>
        <taxon>Pseudomonadati</taxon>
        <taxon>Spirochaetota</taxon>
        <taxon>Spirochaetia</taxon>
        <taxon>Spirochaetales</taxon>
        <taxon>Treponemataceae</taxon>
        <taxon>Treponema</taxon>
    </lineage>
</organism>
<dbReference type="InterPro" id="IPR002010">
    <property type="entry name" value="T3SS_IM_R"/>
</dbReference>
<evidence type="ECO:0000256" key="1">
    <source>
        <dbReference type="ARBA" id="ARBA00002578"/>
    </source>
</evidence>
<evidence type="ECO:0000256" key="10">
    <source>
        <dbReference type="RuleBase" id="RU362071"/>
    </source>
</evidence>
<dbReference type="PANTHER" id="PTHR30065:SF1">
    <property type="entry name" value="SURFACE PRESENTATION OF ANTIGENS PROTEIN SPAR"/>
    <property type="match status" value="1"/>
</dbReference>
<feature type="transmembrane region" description="Helical" evidence="10">
    <location>
        <begin position="182"/>
        <end position="203"/>
    </location>
</feature>
<keyword evidence="13" id="KW-1185">Reference proteome</keyword>
<dbReference type="GO" id="GO:0009425">
    <property type="term" value="C:bacterial-type flagellum basal body"/>
    <property type="evidence" value="ECO:0007669"/>
    <property type="project" value="UniProtKB-SubCell"/>
</dbReference>
<keyword evidence="6 10" id="KW-1133">Transmembrane helix</keyword>
<evidence type="ECO:0000256" key="9">
    <source>
        <dbReference type="NCBIfam" id="TIGR01400"/>
    </source>
</evidence>
<dbReference type="InterPro" id="IPR006303">
    <property type="entry name" value="FliR"/>
</dbReference>
<accession>A0A0B7GXU0</accession>
<dbReference type="Proteomes" id="UP000323594">
    <property type="component" value="Chromosome"/>
</dbReference>
<evidence type="ECO:0000256" key="8">
    <source>
        <dbReference type="ARBA" id="ARBA00023143"/>
    </source>
</evidence>
<keyword evidence="4 10" id="KW-1003">Cell membrane</keyword>
<feature type="transmembrane region" description="Helical" evidence="10">
    <location>
        <begin position="12"/>
        <end position="33"/>
    </location>
</feature>
<keyword evidence="5 10" id="KW-0812">Transmembrane</keyword>
<dbReference type="EMBL" id="CDNC01000050">
    <property type="protein sequence ID" value="CEM63328.1"/>
    <property type="molecule type" value="Genomic_DNA"/>
</dbReference>
<evidence type="ECO:0000313" key="12">
    <source>
        <dbReference type="EMBL" id="QEJ99312.1"/>
    </source>
</evidence>
<evidence type="ECO:0000313" key="13">
    <source>
        <dbReference type="Proteomes" id="UP000042527"/>
    </source>
</evidence>
<reference evidence="12 14" key="3">
    <citation type="submission" date="2019-08" db="EMBL/GenBank/DDBJ databases">
        <authorList>
            <person name="Kuhnert P."/>
        </authorList>
    </citation>
    <scope>NUCLEOTIDE SEQUENCE [LARGE SCALE GENOMIC DNA]</scope>
    <source>
        <strain evidence="12 14">B36.5</strain>
    </source>
</reference>
<gene>
    <name evidence="11" type="primary">fliR</name>
    <name evidence="12" type="ORF">FUT82_15825</name>
    <name evidence="11" type="ORF">TPHV1_80081</name>
</gene>
<feature type="transmembrane region" description="Helical" evidence="10">
    <location>
        <begin position="223"/>
        <end position="247"/>
    </location>
</feature>
<evidence type="ECO:0000256" key="5">
    <source>
        <dbReference type="ARBA" id="ARBA00022692"/>
    </source>
</evidence>
<proteinExistence type="inferred from homology"/>
<dbReference type="EMBL" id="CP042817">
    <property type="protein sequence ID" value="QEJ99312.1"/>
    <property type="molecule type" value="Genomic_DNA"/>
</dbReference>
<dbReference type="Pfam" id="PF01311">
    <property type="entry name" value="Bac_export_1"/>
    <property type="match status" value="1"/>
</dbReference>
<protein>
    <recommendedName>
        <fullName evidence="3 9">Flagellar biosynthetic protein FliR</fullName>
    </recommendedName>
</protein>
<evidence type="ECO:0000256" key="6">
    <source>
        <dbReference type="ARBA" id="ARBA00022989"/>
    </source>
</evidence>
<feature type="transmembrane region" description="Helical" evidence="10">
    <location>
        <begin position="40"/>
        <end position="59"/>
    </location>
</feature>
<evidence type="ECO:0000256" key="7">
    <source>
        <dbReference type="ARBA" id="ARBA00023136"/>
    </source>
</evidence>
<dbReference type="Proteomes" id="UP000042527">
    <property type="component" value="Unassembled WGS sequence"/>
</dbReference>
<dbReference type="AlphaFoldDB" id="A0A0B7GXU0"/>
<reference evidence="11" key="2">
    <citation type="submission" date="2015-01" db="EMBL/GenBank/DDBJ databases">
        <authorList>
            <person name="Xiang T."/>
            <person name="Song Y."/>
            <person name="Huang L."/>
            <person name="Wang B."/>
            <person name="Wu P."/>
        </authorList>
    </citation>
    <scope>NUCLEOTIDE SEQUENCE [LARGE SCALE GENOMIC DNA]</scope>
    <source>
        <strain evidence="11">V1</strain>
    </source>
</reference>
<evidence type="ECO:0000256" key="2">
    <source>
        <dbReference type="ARBA" id="ARBA00009772"/>
    </source>
</evidence>
<sequence length="265" mass="29464">MGNPFDFILNKAPIFLLVAVRIFGMIMTTPLLSTRAFSRVVKVALAGLLAFLIFPLAVYPESIQTEIGSHYILLLIGEGLLGVLTGFFINMIFVSFSTAGQFFSYQMGFGASEVYDALAQIENPLMGQFLNFIAVLTFLQVKGFQTLFLGGVLRNFQTINCFIFLEKQAILIPFFMQILGKLFLTAMIIAAPIMGTLFLIHVSMGLLTKATPQMNLLSEGFPITIMVTFFLLSVALPYMINLFIVILQQGFETFEQLLIQMGTKI</sequence>
<dbReference type="GO" id="GO:0006605">
    <property type="term" value="P:protein targeting"/>
    <property type="evidence" value="ECO:0007669"/>
    <property type="project" value="UniProtKB-UniRule"/>
</dbReference>
<dbReference type="GO" id="GO:0005886">
    <property type="term" value="C:plasma membrane"/>
    <property type="evidence" value="ECO:0007669"/>
    <property type="project" value="UniProtKB-SubCell"/>
</dbReference>
<comment type="subcellular location">
    <subcellularLocation>
        <location evidence="10">Cell membrane</location>
        <topology evidence="10">Multi-pass membrane protein</topology>
    </subcellularLocation>
    <subcellularLocation>
        <location evidence="10">Bacterial flagellum basal body</location>
    </subcellularLocation>
</comment>
<comment type="function">
    <text evidence="1 10">Role in flagellar biosynthesis.</text>
</comment>
<name>A0A0B7GXU0_TREPH</name>
<dbReference type="PANTHER" id="PTHR30065">
    <property type="entry name" value="FLAGELLAR BIOSYNTHETIC PROTEIN FLIR"/>
    <property type="match status" value="1"/>
</dbReference>
<keyword evidence="8 10" id="KW-0975">Bacterial flagellum</keyword>
<dbReference type="GeneID" id="57754528"/>
<dbReference type="NCBIfam" id="TIGR01400">
    <property type="entry name" value="fliR"/>
    <property type="match status" value="1"/>
</dbReference>
<dbReference type="PRINTS" id="PR00953">
    <property type="entry name" value="TYPE3IMRPROT"/>
</dbReference>
<evidence type="ECO:0000313" key="14">
    <source>
        <dbReference type="Proteomes" id="UP000323594"/>
    </source>
</evidence>
<evidence type="ECO:0000256" key="3">
    <source>
        <dbReference type="ARBA" id="ARBA00021717"/>
    </source>
</evidence>
<keyword evidence="11" id="KW-0969">Cilium</keyword>
<dbReference type="OrthoDB" id="363096at2"/>
<comment type="similarity">
    <text evidence="2 10">Belongs to the FliR/MopE/SpaR family.</text>
</comment>
<keyword evidence="11" id="KW-0282">Flagellum</keyword>
<keyword evidence="11" id="KW-0966">Cell projection</keyword>
<evidence type="ECO:0000313" key="11">
    <source>
        <dbReference type="EMBL" id="CEM63328.1"/>
    </source>
</evidence>
<reference evidence="13" key="1">
    <citation type="submission" date="2015-01" db="EMBL/GenBank/DDBJ databases">
        <authorList>
            <person name="Manzoor Shahid"/>
            <person name="Zubair Saima"/>
        </authorList>
    </citation>
    <scope>NUCLEOTIDE SEQUENCE [LARGE SCALE GENOMIC DNA]</scope>
    <source>
        <strain evidence="13">V1</strain>
    </source>
</reference>
<dbReference type="RefSeq" id="WP_024752696.1">
    <property type="nucleotide sequence ID" value="NZ_CDNC01000050.1"/>
</dbReference>
<evidence type="ECO:0000256" key="4">
    <source>
        <dbReference type="ARBA" id="ARBA00022475"/>
    </source>
</evidence>
<feature type="transmembrane region" description="Helical" evidence="10">
    <location>
        <begin position="71"/>
        <end position="96"/>
    </location>
</feature>